<proteinExistence type="predicted"/>
<evidence type="ECO:0000313" key="1">
    <source>
        <dbReference type="EMBL" id="GAA4030573.1"/>
    </source>
</evidence>
<organism evidence="1 2">
    <name type="scientific">Flavobacterium cheonhonense</name>
    <dbReference type="NCBI Taxonomy" id="706185"/>
    <lineage>
        <taxon>Bacteria</taxon>
        <taxon>Pseudomonadati</taxon>
        <taxon>Bacteroidota</taxon>
        <taxon>Flavobacteriia</taxon>
        <taxon>Flavobacteriales</taxon>
        <taxon>Flavobacteriaceae</taxon>
        <taxon>Flavobacterium</taxon>
    </lineage>
</organism>
<dbReference type="InterPro" id="IPR051612">
    <property type="entry name" value="Teichoic_Acid_Biosynth"/>
</dbReference>
<dbReference type="Pfam" id="PF04464">
    <property type="entry name" value="Glyphos_transf"/>
    <property type="match status" value="1"/>
</dbReference>
<dbReference type="InterPro" id="IPR007554">
    <property type="entry name" value="Glycerophosphate_synth"/>
</dbReference>
<dbReference type="SUPFAM" id="SSF53756">
    <property type="entry name" value="UDP-Glycosyltransferase/glycogen phosphorylase"/>
    <property type="match status" value="1"/>
</dbReference>
<dbReference type="Gene3D" id="3.40.50.12580">
    <property type="match status" value="1"/>
</dbReference>
<sequence>MRTVLFCEHAYAFGILEPIADVLKAKQYDYVWFTTKALAPKFPFKNEPHISSMSELRKFKSDCLFIPGNYSPFYIRGYKAQVFHGLAGEKASHFKVRGYFDVYLTQGPYFTERFNQIKAKHQNFEVIETGWCKLDVYEKNKESYLAEKAELLQKHQAKKLLVLAPTHNVSMNCAPFLVAEFEQLASNKDYLIVVKFHDLTKPEVMTAYHELAAKHDNIVMSKDPNISKLIYIGDLLISDTSSVVYEFILLDKPVLTFKSKAENILWDDAKEYSGLAEKVEANLTIDAYKDQREKVIAAYHPYHDGKSSLRMIEAVEKMIAEKGVPKYRKMGIDRMIESLKIFNIKNR</sequence>
<dbReference type="EMBL" id="BAABCR010000014">
    <property type="protein sequence ID" value="GAA4030573.1"/>
    <property type="molecule type" value="Genomic_DNA"/>
</dbReference>
<protein>
    <submittedName>
        <fullName evidence="1">CDP-glycerol--glycerophosphate glycerophosphotransferase</fullName>
    </submittedName>
</protein>
<dbReference type="PANTHER" id="PTHR37316">
    <property type="entry name" value="TEICHOIC ACID GLYCEROL-PHOSPHATE PRIMASE"/>
    <property type="match status" value="1"/>
</dbReference>
<dbReference type="InterPro" id="IPR043148">
    <property type="entry name" value="TagF_C"/>
</dbReference>
<dbReference type="RefSeq" id="WP_324691605.1">
    <property type="nucleotide sequence ID" value="NZ_BAABCR010000014.1"/>
</dbReference>
<accession>A0ABP7TSC3</accession>
<keyword evidence="2" id="KW-1185">Reference proteome</keyword>
<comment type="caution">
    <text evidence="1">The sequence shown here is derived from an EMBL/GenBank/DDBJ whole genome shotgun (WGS) entry which is preliminary data.</text>
</comment>
<dbReference type="PANTHER" id="PTHR37316:SF3">
    <property type="entry name" value="TEICHOIC ACID GLYCEROL-PHOSPHATE TRANSFERASE"/>
    <property type="match status" value="1"/>
</dbReference>
<reference evidence="2" key="1">
    <citation type="journal article" date="2019" name="Int. J. Syst. Evol. Microbiol.">
        <title>The Global Catalogue of Microorganisms (GCM) 10K type strain sequencing project: providing services to taxonomists for standard genome sequencing and annotation.</title>
        <authorList>
            <consortium name="The Broad Institute Genomics Platform"/>
            <consortium name="The Broad Institute Genome Sequencing Center for Infectious Disease"/>
            <person name="Wu L."/>
            <person name="Ma J."/>
        </authorList>
    </citation>
    <scope>NUCLEOTIDE SEQUENCE [LARGE SCALE GENOMIC DNA]</scope>
    <source>
        <strain evidence="2">JCM 17064</strain>
    </source>
</reference>
<dbReference type="Proteomes" id="UP001500968">
    <property type="component" value="Unassembled WGS sequence"/>
</dbReference>
<name>A0ABP7TSC3_9FLAO</name>
<gene>
    <name evidence="1" type="ORF">GCM10022386_13140</name>
</gene>
<evidence type="ECO:0000313" key="2">
    <source>
        <dbReference type="Proteomes" id="UP001500968"/>
    </source>
</evidence>